<feature type="region of interest" description="Disordered" evidence="2">
    <location>
        <begin position="365"/>
        <end position="493"/>
    </location>
</feature>
<gene>
    <name evidence="3" type="ORF">RDB_LOCUS95969</name>
</gene>
<dbReference type="GO" id="GO:0005737">
    <property type="term" value="C:cytoplasm"/>
    <property type="evidence" value="ECO:0007669"/>
    <property type="project" value="TreeGrafter"/>
</dbReference>
<proteinExistence type="inferred from homology"/>
<comment type="similarity">
    <text evidence="1">Belongs to the PPP4R2 family.</text>
</comment>
<dbReference type="GO" id="GO:0030289">
    <property type="term" value="C:protein phosphatase 4 complex"/>
    <property type="evidence" value="ECO:0007669"/>
    <property type="project" value="InterPro"/>
</dbReference>
<evidence type="ECO:0000256" key="1">
    <source>
        <dbReference type="ARBA" id="ARBA00009207"/>
    </source>
</evidence>
<feature type="compositionally biased region" description="Low complexity" evidence="2">
    <location>
        <begin position="366"/>
        <end position="384"/>
    </location>
</feature>
<accession>A0A8H3CI39</accession>
<feature type="region of interest" description="Disordered" evidence="2">
    <location>
        <begin position="273"/>
        <end position="345"/>
    </location>
</feature>
<comment type="caution">
    <text evidence="3">The sequence shown here is derived from an EMBL/GenBank/DDBJ whole genome shotgun (WGS) entry which is preliminary data.</text>
</comment>
<organism evidence="3 4">
    <name type="scientific">Rhizoctonia solani</name>
    <dbReference type="NCBI Taxonomy" id="456999"/>
    <lineage>
        <taxon>Eukaryota</taxon>
        <taxon>Fungi</taxon>
        <taxon>Dikarya</taxon>
        <taxon>Basidiomycota</taxon>
        <taxon>Agaricomycotina</taxon>
        <taxon>Agaricomycetes</taxon>
        <taxon>Cantharellales</taxon>
        <taxon>Ceratobasidiaceae</taxon>
        <taxon>Rhizoctonia</taxon>
    </lineage>
</organism>
<dbReference type="PANTHER" id="PTHR16487">
    <property type="entry name" value="PPP4R2-RELATED PROTEIN"/>
    <property type="match status" value="1"/>
</dbReference>
<dbReference type="EMBL" id="CAJMXA010002726">
    <property type="protein sequence ID" value="CAE6486558.1"/>
    <property type="molecule type" value="Genomic_DNA"/>
</dbReference>
<feature type="compositionally biased region" description="Low complexity" evidence="2">
    <location>
        <begin position="392"/>
        <end position="408"/>
    </location>
</feature>
<sequence>MANENIIIEGEYAMSSDFDWKPEYEAILDKIADTNMVDSEWDVLRDMFKYKLIQNTLEFIKDAEQAATAAPPPPTSDTPFVPLTDSSELISTDGPLPPDAPPPPSPSPPYLVSPLATLDLQPSTPLGLVIAPFPARPNLELHGAGLNGNGAVWHTSSGRALPAKLTAEEAKEELGRIFAYLHDFDLAPPFTVQRLAELIVRSRGHYKNVGKYIRALERTLLVTSTHKDYPLDTYALETQNGAQPVIGAAGSVSSRASTPGPLDVARSPLFTPIPFLHRPAPNSNHRSLSRSPPPTSPRAPLPGDASGDANLAGVPVPPEDSIPALGLVDELDDPRPGHLSDHPTALTSVTQFPSESAASLGDRFVSTGSTTTESQPQTTTTEGGLNVGESNAEQARPPQTQPTTQEAEGYVRASTPEPSPTRVLAEEARERDLTAVAAAKPAEGSPEGDSTKDESGKEAPASGTTGQGSEGKKEGGDRMSVDEPDENKENVPS</sequence>
<feature type="compositionally biased region" description="Pro residues" evidence="2">
    <location>
        <begin position="291"/>
        <end position="300"/>
    </location>
</feature>
<dbReference type="Pfam" id="PF09184">
    <property type="entry name" value="PPP4R2"/>
    <property type="match status" value="1"/>
</dbReference>
<protein>
    <submittedName>
        <fullName evidence="3">Uncharacterized protein</fullName>
    </submittedName>
</protein>
<feature type="region of interest" description="Disordered" evidence="2">
    <location>
        <begin position="66"/>
        <end position="108"/>
    </location>
</feature>
<evidence type="ECO:0000256" key="2">
    <source>
        <dbReference type="SAM" id="MobiDB-lite"/>
    </source>
</evidence>
<dbReference type="InterPro" id="IPR015267">
    <property type="entry name" value="PPP4R2"/>
</dbReference>
<dbReference type="GO" id="GO:0019888">
    <property type="term" value="F:protein phosphatase regulator activity"/>
    <property type="evidence" value="ECO:0007669"/>
    <property type="project" value="InterPro"/>
</dbReference>
<feature type="compositionally biased region" description="Basic and acidic residues" evidence="2">
    <location>
        <begin position="470"/>
        <end position="481"/>
    </location>
</feature>
<dbReference type="AlphaFoldDB" id="A0A8H3CI39"/>
<evidence type="ECO:0000313" key="3">
    <source>
        <dbReference type="EMBL" id="CAE6486558.1"/>
    </source>
</evidence>
<reference evidence="3" key="1">
    <citation type="submission" date="2021-01" db="EMBL/GenBank/DDBJ databases">
        <authorList>
            <person name="Kaushik A."/>
        </authorList>
    </citation>
    <scope>NUCLEOTIDE SEQUENCE</scope>
    <source>
        <strain evidence="3">AG6-10EEA</strain>
    </source>
</reference>
<dbReference type="GO" id="GO:0005634">
    <property type="term" value="C:nucleus"/>
    <property type="evidence" value="ECO:0007669"/>
    <property type="project" value="TreeGrafter"/>
</dbReference>
<dbReference type="PANTHER" id="PTHR16487:SF0">
    <property type="entry name" value="PROTEIN PHOSPHATASE 4 REGULATORY SUBUNIT 2-RELATED"/>
    <property type="match status" value="1"/>
</dbReference>
<feature type="compositionally biased region" description="Pro residues" evidence="2">
    <location>
        <begin position="95"/>
        <end position="108"/>
    </location>
</feature>
<dbReference type="Proteomes" id="UP000663853">
    <property type="component" value="Unassembled WGS sequence"/>
</dbReference>
<name>A0A8H3CI39_9AGAM</name>
<feature type="compositionally biased region" description="Basic and acidic residues" evidence="2">
    <location>
        <begin position="424"/>
        <end position="433"/>
    </location>
</feature>
<evidence type="ECO:0000313" key="4">
    <source>
        <dbReference type="Proteomes" id="UP000663853"/>
    </source>
</evidence>